<feature type="compositionally biased region" description="Pro residues" evidence="1">
    <location>
        <begin position="68"/>
        <end position="77"/>
    </location>
</feature>
<accession>A0A9N7MYQ6</accession>
<sequence>MLISPRMHLSLMILLITTAPIVSQWHKDNGNIIATGVRDSGLYRLDLVVKAPSTCRICESSDLVQPSAVPPLNPPVTNPADDLPHEQPADAQLGLQSDTVPRAPPAAPRAPPVAMHPMQTRAKSGICKPRYPATINCASLLTALKAISEPRGITTALKSPEWVRAMLGELSALKANNTWSLVSRPSSTNIVNSR</sequence>
<protein>
    <submittedName>
        <fullName evidence="3">Uncharacterized mitochondrial protein AtMg00820</fullName>
    </submittedName>
</protein>
<dbReference type="Proteomes" id="UP001153555">
    <property type="component" value="Unassembled WGS sequence"/>
</dbReference>
<evidence type="ECO:0000256" key="2">
    <source>
        <dbReference type="SAM" id="SignalP"/>
    </source>
</evidence>
<dbReference type="AlphaFoldDB" id="A0A9N7MYQ6"/>
<dbReference type="OrthoDB" id="1751282at2759"/>
<proteinExistence type="predicted"/>
<name>A0A9N7MYQ6_STRHE</name>
<keyword evidence="2" id="KW-0732">Signal</keyword>
<comment type="caution">
    <text evidence="3">The sequence shown here is derived from an EMBL/GenBank/DDBJ whole genome shotgun (WGS) entry which is preliminary data.</text>
</comment>
<feature type="region of interest" description="Disordered" evidence="1">
    <location>
        <begin position="64"/>
        <end position="117"/>
    </location>
</feature>
<organism evidence="3 4">
    <name type="scientific">Striga hermonthica</name>
    <name type="common">Purple witchweed</name>
    <name type="synonym">Buchnera hermonthica</name>
    <dbReference type="NCBI Taxonomy" id="68872"/>
    <lineage>
        <taxon>Eukaryota</taxon>
        <taxon>Viridiplantae</taxon>
        <taxon>Streptophyta</taxon>
        <taxon>Embryophyta</taxon>
        <taxon>Tracheophyta</taxon>
        <taxon>Spermatophyta</taxon>
        <taxon>Magnoliopsida</taxon>
        <taxon>eudicotyledons</taxon>
        <taxon>Gunneridae</taxon>
        <taxon>Pentapetalae</taxon>
        <taxon>asterids</taxon>
        <taxon>lamiids</taxon>
        <taxon>Lamiales</taxon>
        <taxon>Orobanchaceae</taxon>
        <taxon>Buchnereae</taxon>
        <taxon>Striga</taxon>
    </lineage>
</organism>
<evidence type="ECO:0000256" key="1">
    <source>
        <dbReference type="SAM" id="MobiDB-lite"/>
    </source>
</evidence>
<gene>
    <name evidence="3" type="ORF">SHERM_20232</name>
</gene>
<evidence type="ECO:0000313" key="3">
    <source>
        <dbReference type="EMBL" id="CAA0823043.1"/>
    </source>
</evidence>
<feature type="chain" id="PRO_5040356965" evidence="2">
    <location>
        <begin position="24"/>
        <end position="194"/>
    </location>
</feature>
<dbReference type="EMBL" id="CACSLK010024531">
    <property type="protein sequence ID" value="CAA0823043.1"/>
    <property type="molecule type" value="Genomic_DNA"/>
</dbReference>
<reference evidence="3" key="1">
    <citation type="submission" date="2019-12" db="EMBL/GenBank/DDBJ databases">
        <authorList>
            <person name="Scholes J."/>
        </authorList>
    </citation>
    <scope>NUCLEOTIDE SEQUENCE</scope>
</reference>
<feature type="signal peptide" evidence="2">
    <location>
        <begin position="1"/>
        <end position="23"/>
    </location>
</feature>
<keyword evidence="4" id="KW-1185">Reference proteome</keyword>
<evidence type="ECO:0000313" key="4">
    <source>
        <dbReference type="Proteomes" id="UP001153555"/>
    </source>
</evidence>
<feature type="compositionally biased region" description="Pro residues" evidence="1">
    <location>
        <begin position="102"/>
        <end position="111"/>
    </location>
</feature>